<gene>
    <name evidence="2" type="ORF">HOLleu_37328</name>
</gene>
<feature type="domain" description="Amine oxidase" evidence="1">
    <location>
        <begin position="92"/>
        <end position="360"/>
    </location>
</feature>
<dbReference type="OrthoDB" id="2161133at2759"/>
<evidence type="ECO:0000259" key="1">
    <source>
        <dbReference type="Pfam" id="PF01593"/>
    </source>
</evidence>
<dbReference type="GO" id="GO:0016651">
    <property type="term" value="F:oxidoreductase activity, acting on NAD(P)H"/>
    <property type="evidence" value="ECO:0007669"/>
    <property type="project" value="InterPro"/>
</dbReference>
<dbReference type="PANTHER" id="PTHR23357">
    <property type="entry name" value="RENALASE"/>
    <property type="match status" value="1"/>
</dbReference>
<organism evidence="2 3">
    <name type="scientific">Holothuria leucospilota</name>
    <name type="common">Black long sea cucumber</name>
    <name type="synonym">Mertensiothuria leucospilota</name>
    <dbReference type="NCBI Taxonomy" id="206669"/>
    <lineage>
        <taxon>Eukaryota</taxon>
        <taxon>Metazoa</taxon>
        <taxon>Echinodermata</taxon>
        <taxon>Eleutherozoa</taxon>
        <taxon>Echinozoa</taxon>
        <taxon>Holothuroidea</taxon>
        <taxon>Aspidochirotacea</taxon>
        <taxon>Aspidochirotida</taxon>
        <taxon>Holothuriidae</taxon>
        <taxon>Holothuria</taxon>
    </lineage>
</organism>
<protein>
    <submittedName>
        <fullName evidence="2">Renalase</fullName>
    </submittedName>
</protein>
<dbReference type="EMBL" id="JAIZAY010000020">
    <property type="protein sequence ID" value="KAJ8022431.1"/>
    <property type="molecule type" value="Genomic_DNA"/>
</dbReference>
<dbReference type="Pfam" id="PF13450">
    <property type="entry name" value="NAD_binding_8"/>
    <property type="match status" value="1"/>
</dbReference>
<dbReference type="InterPro" id="IPR036188">
    <property type="entry name" value="FAD/NAD-bd_sf"/>
</dbReference>
<dbReference type="Gene3D" id="3.50.50.60">
    <property type="entry name" value="FAD/NAD(P)-binding domain"/>
    <property type="match status" value="1"/>
</dbReference>
<dbReference type="Proteomes" id="UP001152320">
    <property type="component" value="Chromosome 20"/>
</dbReference>
<dbReference type="Gene3D" id="3.90.660.10">
    <property type="match status" value="1"/>
</dbReference>
<dbReference type="Pfam" id="PF01593">
    <property type="entry name" value="Amino_oxidase"/>
    <property type="match status" value="1"/>
</dbReference>
<dbReference type="GO" id="GO:0005576">
    <property type="term" value="C:extracellular region"/>
    <property type="evidence" value="ECO:0007669"/>
    <property type="project" value="TreeGrafter"/>
</dbReference>
<name>A0A9Q1BC94_HOLLE</name>
<dbReference type="AlphaFoldDB" id="A0A9Q1BC94"/>
<sequence length="369" mass="40532">MMPRVLVAGAGPTGALCAHILRRELQQKIQIDVCDKSNGTGGRMSTSRDPGNADCTADLGAQYITVTPEYAQTHKRYHSELLQAGVFQIYTGGIEGIKSSRNPPGTNNYVTPQGISSIVKYFLKTSEADNVEFDHRLTSLDLLEKGSEAPLEVKFDQLSPTDPSGQSTTHPKYDAVILTMPVPQVLQLKGLVAEKLDQTPSIKSSLEKVQYSSRYALALFYPPGVTLDLPWKAKYEQEDECIRFISVDSKKRGNESACTALVVHTSVPFGIKYLETAKEEVEPLILNHLDKLVPNLPAPVRTKCQRWRYSQVSTPLEGSPGTLVLDEGPSHVLLVAGDGMSHSNLDGCIDSAEATCKRLIEHWKKTCHL</sequence>
<comment type="caution">
    <text evidence="2">The sequence shown here is derived from an EMBL/GenBank/DDBJ whole genome shotgun (WGS) entry which is preliminary data.</text>
</comment>
<keyword evidence="3" id="KW-1185">Reference proteome</keyword>
<reference evidence="2" key="1">
    <citation type="submission" date="2021-10" db="EMBL/GenBank/DDBJ databases">
        <title>Tropical sea cucumber genome reveals ecological adaptation and Cuvierian tubules defense mechanism.</title>
        <authorList>
            <person name="Chen T."/>
        </authorList>
    </citation>
    <scope>NUCLEOTIDE SEQUENCE</scope>
    <source>
        <strain evidence="2">Nanhai2018</strain>
        <tissue evidence="2">Muscle</tissue>
    </source>
</reference>
<dbReference type="PANTHER" id="PTHR23357:SF1">
    <property type="entry name" value="RENALASE"/>
    <property type="match status" value="1"/>
</dbReference>
<dbReference type="InterPro" id="IPR002937">
    <property type="entry name" value="Amino_oxidase"/>
</dbReference>
<dbReference type="SUPFAM" id="SSF51905">
    <property type="entry name" value="FAD/NAD(P)-binding domain"/>
    <property type="match status" value="1"/>
</dbReference>
<proteinExistence type="predicted"/>
<evidence type="ECO:0000313" key="2">
    <source>
        <dbReference type="EMBL" id="KAJ8022431.1"/>
    </source>
</evidence>
<evidence type="ECO:0000313" key="3">
    <source>
        <dbReference type="Proteomes" id="UP001152320"/>
    </source>
</evidence>
<dbReference type="InterPro" id="IPR040174">
    <property type="entry name" value="RNLS"/>
</dbReference>
<accession>A0A9Q1BC94</accession>